<protein>
    <submittedName>
        <fullName evidence="5">Helicase/SANT-associated</fullName>
    </submittedName>
</protein>
<comment type="caution">
    <text evidence="5">The sequence shown here is derived from an EMBL/GenBank/DDBJ whole genome shotgun (WGS) entry which is preliminary data.</text>
</comment>
<dbReference type="Proteomes" id="UP001237642">
    <property type="component" value="Unassembled WGS sequence"/>
</dbReference>
<feature type="compositionally biased region" description="Polar residues" evidence="2">
    <location>
        <begin position="959"/>
        <end position="975"/>
    </location>
</feature>
<feature type="region of interest" description="Disordered" evidence="2">
    <location>
        <begin position="1788"/>
        <end position="1909"/>
    </location>
</feature>
<feature type="compositionally biased region" description="Basic and acidic residues" evidence="2">
    <location>
        <begin position="976"/>
        <end position="989"/>
    </location>
</feature>
<reference evidence="5" key="2">
    <citation type="submission" date="2023-05" db="EMBL/GenBank/DDBJ databases">
        <authorList>
            <person name="Schelkunov M.I."/>
        </authorList>
    </citation>
    <scope>NUCLEOTIDE SEQUENCE</scope>
    <source>
        <strain evidence="5">Hsosn_3</strain>
        <tissue evidence="5">Leaf</tissue>
    </source>
</reference>
<name>A0AAD8J673_9APIA</name>
<dbReference type="Pfam" id="PF13921">
    <property type="entry name" value="Myb_DNA-bind_6"/>
    <property type="match status" value="1"/>
</dbReference>
<dbReference type="InterPro" id="IPR014012">
    <property type="entry name" value="HSA_dom"/>
</dbReference>
<dbReference type="SMART" id="SM00573">
    <property type="entry name" value="HSA"/>
    <property type="match status" value="1"/>
</dbReference>
<feature type="compositionally biased region" description="Low complexity" evidence="2">
    <location>
        <begin position="1639"/>
        <end position="1656"/>
    </location>
</feature>
<accession>A0AAD8J673</accession>
<dbReference type="PROSITE" id="PS50090">
    <property type="entry name" value="MYB_LIKE"/>
    <property type="match status" value="1"/>
</dbReference>
<feature type="compositionally biased region" description="Polar residues" evidence="2">
    <location>
        <begin position="1790"/>
        <end position="1799"/>
    </location>
</feature>
<evidence type="ECO:0000259" key="4">
    <source>
        <dbReference type="PROSITE" id="PS51204"/>
    </source>
</evidence>
<feature type="compositionally biased region" description="Low complexity" evidence="2">
    <location>
        <begin position="1607"/>
        <end position="1617"/>
    </location>
</feature>
<feature type="compositionally biased region" description="Polar residues" evidence="2">
    <location>
        <begin position="1592"/>
        <end position="1603"/>
    </location>
</feature>
<dbReference type="Pfam" id="PF07529">
    <property type="entry name" value="HSA"/>
    <property type="match status" value="1"/>
</dbReference>
<dbReference type="InterPro" id="IPR044798">
    <property type="entry name" value="EAF1A/B"/>
</dbReference>
<keyword evidence="5" id="KW-0347">Helicase</keyword>
<feature type="region of interest" description="Disordered" evidence="2">
    <location>
        <begin position="1536"/>
        <end position="1737"/>
    </location>
</feature>
<dbReference type="SMART" id="SM00717">
    <property type="entry name" value="SANT"/>
    <property type="match status" value="1"/>
</dbReference>
<feature type="region of interest" description="Disordered" evidence="2">
    <location>
        <begin position="935"/>
        <end position="1003"/>
    </location>
</feature>
<dbReference type="PROSITE" id="PS51204">
    <property type="entry name" value="HSA"/>
    <property type="match status" value="1"/>
</dbReference>
<dbReference type="EMBL" id="JAUIZM010000002">
    <property type="protein sequence ID" value="KAK1397988.1"/>
    <property type="molecule type" value="Genomic_DNA"/>
</dbReference>
<feature type="compositionally biased region" description="Polar residues" evidence="2">
    <location>
        <begin position="1719"/>
        <end position="1730"/>
    </location>
</feature>
<keyword evidence="5" id="KW-0378">Hydrolase</keyword>
<feature type="region of interest" description="Disordered" evidence="2">
    <location>
        <begin position="1282"/>
        <end position="1306"/>
    </location>
</feature>
<keyword evidence="1" id="KW-0156">Chromatin regulator</keyword>
<feature type="compositionally biased region" description="Basic residues" evidence="2">
    <location>
        <begin position="1618"/>
        <end position="1638"/>
    </location>
</feature>
<dbReference type="CDD" id="cd00167">
    <property type="entry name" value="SANT"/>
    <property type="match status" value="1"/>
</dbReference>
<evidence type="ECO:0000313" key="5">
    <source>
        <dbReference type="EMBL" id="KAK1397988.1"/>
    </source>
</evidence>
<evidence type="ECO:0000256" key="1">
    <source>
        <dbReference type="ARBA" id="ARBA00022853"/>
    </source>
</evidence>
<feature type="domain" description="Myb-like" evidence="3">
    <location>
        <begin position="1073"/>
        <end position="1124"/>
    </location>
</feature>
<evidence type="ECO:0000313" key="6">
    <source>
        <dbReference type="Proteomes" id="UP001237642"/>
    </source>
</evidence>
<reference evidence="5" key="1">
    <citation type="submission" date="2023-02" db="EMBL/GenBank/DDBJ databases">
        <title>Genome of toxic invasive species Heracleum sosnowskyi carries increased number of genes despite the absence of recent whole-genome duplications.</title>
        <authorList>
            <person name="Schelkunov M."/>
            <person name="Shtratnikova V."/>
            <person name="Makarenko M."/>
            <person name="Klepikova A."/>
            <person name="Omelchenko D."/>
            <person name="Novikova G."/>
            <person name="Obukhova E."/>
            <person name="Bogdanov V."/>
            <person name="Penin A."/>
            <person name="Logacheva M."/>
        </authorList>
    </citation>
    <scope>NUCLEOTIDE SEQUENCE</scope>
    <source>
        <strain evidence="5">Hsosn_3</strain>
        <tissue evidence="5">Leaf</tissue>
    </source>
</reference>
<feature type="compositionally biased region" description="Polar residues" evidence="2">
    <location>
        <begin position="153"/>
        <end position="170"/>
    </location>
</feature>
<feature type="compositionally biased region" description="Low complexity" evidence="2">
    <location>
        <begin position="1859"/>
        <end position="1891"/>
    </location>
</feature>
<evidence type="ECO:0000256" key="2">
    <source>
        <dbReference type="SAM" id="MobiDB-lite"/>
    </source>
</evidence>
<feature type="region of interest" description="Disordered" evidence="2">
    <location>
        <begin position="1470"/>
        <end position="1492"/>
    </location>
</feature>
<feature type="region of interest" description="Disordered" evidence="2">
    <location>
        <begin position="106"/>
        <end position="134"/>
    </location>
</feature>
<dbReference type="GO" id="GO:0004386">
    <property type="term" value="F:helicase activity"/>
    <property type="evidence" value="ECO:0007669"/>
    <property type="project" value="UniProtKB-KW"/>
</dbReference>
<keyword evidence="6" id="KW-1185">Reference proteome</keyword>
<feature type="compositionally biased region" description="Polar residues" evidence="2">
    <location>
        <begin position="1657"/>
        <end position="1697"/>
    </location>
</feature>
<sequence length="1909" mass="208337">MHDCSPELPVSVNASIESMGGVVNHKGGVSNDFSPHQTVIEETKVELSQQYVCYEQARRQLEFLEQGGDPLDFRSGNTATLSVQSTSLTDQHPDQFVISEAKGSFALAASPPGDSDESSGRPGAPTSNDPNSADNLMLFVKENGFPKGERSLLRSSRSTVGPSEQSSQLVGGQHAKELGDSTAFGLPKKAYKRRNRSRLNRDGVRLNSTDVFLSSSGHAALPYRHVPRMVKGLAVDADNQEDQRISSNSNMNSASPNYSIIPMEEPSKVRLDMELDGGNAVELTISETEGDPSNAQIDPSAFIIMQDSQHSQILESDSQRNPNEMVLSKPVSQAGSEQVSIGGQECDPSLAIANVEVQDTCSLANGFDGNVGDRKDPLIEVDNKDAVLDTKVLDSERSGSGAGVQVNGNVDNVILTNLKSIGSNGYTKEDAVESGEPVNMKSTKLAEDNDETEVDNIFDVANANNSCHSQGNNSLFRDEEALDEKVSTSESKAKDFIVNEGKEQVVITSLENERKPSNLDSNHPNRNEDTDMGGLHCSVDTSVPEIPDAMFSAKDSIISLERQTCSQDLKLETKAHEDSILEEARVIEAKRKRIAELSVHMLRLESRQKSHWDFVLEEMAWLANDFVQERLWKTSAAGQIGRQAASAARLKFKEQKQVARSLAKAVTDFWCLVEEMSKEQEFQKPGKDFGHAVQGYALRFLQYNSSTVQYVQSEVAATPMIISNLGIVDISWKDHLREENLFYTVPAGAMQNYKKSIEFHLLQLERTGICMQEEVETSGYDAFPENGYGENALEEDEGETNTYYLPGAFVSSMPSKLAQKKKKHLIKGFAARSYEMGSDSQIMQSNEKAGNHQSVLIEKRASDSLNASIPTKRVRTASRQRVLSPFNAGAHGCLQAPIKTDASSGDTNSFQDDQNILQGGSHVLNNMEVESVHNFDRQPQFDSSEASHKPKKKKKAKNLGSTYEHNWRSDSNFPNEQRDNYKRRSESHQFESNGSSGLYGHHIGKKPKLIKQSLDNSFDNVAPANCSISSPAASQMSNMPNPSKFIKMLGGRDRGRKTKGLKTASGQPGSGTSWSLFEDQALVVLVHDMGPNWDLVSDAFNSTLKFKCIFRKPKECKERHKVLMDSPGGEGADSADDSGSSQPYRSTLPGIPKGSARQLFQRLQGPMEEDTIKSHLEKITAIGKKQHHRRAQDPRQLQPPHNSHTYALSQVCPNNLDRVSILTPLDLCDATASSPDVLSLGYQSPHASGLPNINQGSLAPMLPASGVASTSAVPGSNFSLASSQNNASVRDGRSGIPRSVSISTDEQQRVQQYSQMLSGRNFQQSNIPVSGVHSGTDRGVRMLTSGSSVGSHNGLSRSMQMPRPGLQGVGSSSMVGPGMMAVPNPVNIHSSPGAAQGNSMMRPHDPMHMIRPTQNVEHQRQMMIPELQMQVSQGSNHGIAPFGGLSSSFSNQTTAPSVPAYPLHHQQLHPMSNQQSHVLTNSHHPHLRGPNLASNAQHQAFAIRIAKERHIQQQRSLQQHQQQQFAASNSLMAHVPGQPQLTVSSPQNSSQSQSSSPQVSLSPLTASSSMSPMSQNPQKHQIPPHVGRNPRVSGSGSTNQVGKQRQRQSQQQQLQQSGRHHPQQRHQSQVHHQSHSQHQKQSVPSHVSHQPQPQQVLYSAQTTSSKQHQQTRTHSENSNQNHLSPVAGPTSTSNQAVPPNQQQRQQPQLQPKLKNQPQAAVQRSLQPNREVNSDHANKLQARETHTSLHPANSFSQIASTDPVPISVDVANVISAVSSASTPQLKALEQVSDSSMSNPATPMGSVGTPPHTVEPPPPVCQGIEQIHSSSSLPHVGAEGAVQWSEEPLQLQPPTPPPPLEQQQEGLKQQQQQEDSKQQQQQEYSTQQSQELSPLLLGGGGINTSPPQLSN</sequence>
<keyword evidence="5" id="KW-0067">ATP-binding</keyword>
<feature type="compositionally biased region" description="Pro residues" evidence="2">
    <location>
        <begin position="1849"/>
        <end position="1858"/>
    </location>
</feature>
<proteinExistence type="predicted"/>
<gene>
    <name evidence="5" type="ORF">POM88_007851</name>
</gene>
<feature type="compositionally biased region" description="Low complexity" evidence="2">
    <location>
        <begin position="1698"/>
        <end position="1718"/>
    </location>
</feature>
<organism evidence="5 6">
    <name type="scientific">Heracleum sosnowskyi</name>
    <dbReference type="NCBI Taxonomy" id="360622"/>
    <lineage>
        <taxon>Eukaryota</taxon>
        <taxon>Viridiplantae</taxon>
        <taxon>Streptophyta</taxon>
        <taxon>Embryophyta</taxon>
        <taxon>Tracheophyta</taxon>
        <taxon>Spermatophyta</taxon>
        <taxon>Magnoliopsida</taxon>
        <taxon>eudicotyledons</taxon>
        <taxon>Gunneridae</taxon>
        <taxon>Pentapetalae</taxon>
        <taxon>asterids</taxon>
        <taxon>campanulids</taxon>
        <taxon>Apiales</taxon>
        <taxon>Apiaceae</taxon>
        <taxon>Apioideae</taxon>
        <taxon>apioid superclade</taxon>
        <taxon>Tordylieae</taxon>
        <taxon>Tordyliinae</taxon>
        <taxon>Heracleum</taxon>
    </lineage>
</organism>
<dbReference type="GO" id="GO:0006325">
    <property type="term" value="P:chromatin organization"/>
    <property type="evidence" value="ECO:0007669"/>
    <property type="project" value="UniProtKB-KW"/>
</dbReference>
<feature type="domain" description="HSA" evidence="4">
    <location>
        <begin position="599"/>
        <end position="671"/>
    </location>
</feature>
<dbReference type="PANTHER" id="PTHR46774:SF3">
    <property type="entry name" value="CHROMATIN MODIFICATION-RELATED PROTEIN EAF1 A-RELATED"/>
    <property type="match status" value="1"/>
</dbReference>
<feature type="region of interest" description="Disordered" evidence="2">
    <location>
        <begin position="178"/>
        <end position="197"/>
    </location>
</feature>
<feature type="region of interest" description="Disordered" evidence="2">
    <location>
        <begin position="149"/>
        <end position="173"/>
    </location>
</feature>
<evidence type="ECO:0000259" key="3">
    <source>
        <dbReference type="PROSITE" id="PS50090"/>
    </source>
</evidence>
<dbReference type="GO" id="GO:0035267">
    <property type="term" value="C:NuA4 histone acetyltransferase complex"/>
    <property type="evidence" value="ECO:0007669"/>
    <property type="project" value="InterPro"/>
</dbReference>
<dbReference type="InterPro" id="IPR001005">
    <property type="entry name" value="SANT/Myb"/>
</dbReference>
<feature type="region of interest" description="Disordered" evidence="2">
    <location>
        <begin position="1185"/>
        <end position="1205"/>
    </location>
</feature>
<feature type="region of interest" description="Disordered" evidence="2">
    <location>
        <begin position="1123"/>
        <end position="1153"/>
    </location>
</feature>
<feature type="compositionally biased region" description="Polar residues" evidence="2">
    <location>
        <begin position="125"/>
        <end position="134"/>
    </location>
</feature>
<dbReference type="PANTHER" id="PTHR46774">
    <property type="entry name" value="CHROMATIN MODIFICATION-RELATED PROTEIN EAF1 A-RELATED"/>
    <property type="match status" value="1"/>
</dbReference>
<keyword evidence="5" id="KW-0547">Nucleotide-binding</keyword>
<feature type="compositionally biased region" description="Low complexity" evidence="2">
    <location>
        <begin position="1543"/>
        <end position="1574"/>
    </location>
</feature>
<feature type="compositionally biased region" description="Polar residues" evidence="2">
    <location>
        <begin position="1470"/>
        <end position="1482"/>
    </location>
</feature>